<keyword evidence="1" id="KW-0472">Membrane</keyword>
<proteinExistence type="predicted"/>
<dbReference type="GO" id="GO:0016020">
    <property type="term" value="C:membrane"/>
    <property type="evidence" value="ECO:0007669"/>
    <property type="project" value="InterPro"/>
</dbReference>
<organism evidence="3 4">
    <name type="scientific">Corynebacterium auriscanis</name>
    <dbReference type="NCBI Taxonomy" id="99807"/>
    <lineage>
        <taxon>Bacteria</taxon>
        <taxon>Bacillati</taxon>
        <taxon>Actinomycetota</taxon>
        <taxon>Actinomycetes</taxon>
        <taxon>Mycobacteriales</taxon>
        <taxon>Corynebacteriaceae</taxon>
        <taxon>Corynebacterium</taxon>
    </lineage>
</organism>
<comment type="caution">
    <text evidence="3">The sequence shown here is derived from an EMBL/GenBank/DDBJ whole genome shotgun (WGS) entry which is preliminary data.</text>
</comment>
<gene>
    <name evidence="3" type="ORF">MA47_01365</name>
</gene>
<sequence length="143" mass="15065">MWVAYAIWAGWIFWFDATTRRIPNNLTGPPAVVTAVLTCVLPGWHPWQLIGGVIWAGFIVVAPILNSRMTVGGGDAKLAFTLGTLAMSLGFWGLWIAMAVTGAVGVGISMVVTANRKDPYTPHGPAMILGTSAVVVGMVLIGS</sequence>
<dbReference type="AlphaFoldDB" id="A0A0A2DNB0"/>
<feature type="domain" description="Prepilin type IV endopeptidase peptidase" evidence="2">
    <location>
        <begin position="4"/>
        <end position="101"/>
    </location>
</feature>
<dbReference type="Proteomes" id="UP000030145">
    <property type="component" value="Unassembled WGS sequence"/>
</dbReference>
<dbReference type="Gene3D" id="1.20.120.1220">
    <property type="match status" value="1"/>
</dbReference>
<dbReference type="InterPro" id="IPR000045">
    <property type="entry name" value="Prepilin_IV_endopep_pep"/>
</dbReference>
<keyword evidence="4" id="KW-1185">Reference proteome</keyword>
<dbReference type="Pfam" id="PF01478">
    <property type="entry name" value="Peptidase_A24"/>
    <property type="match status" value="1"/>
</dbReference>
<accession>A0A0A2DNB0</accession>
<dbReference type="EMBL" id="JRVJ01000002">
    <property type="protein sequence ID" value="KGM19272.1"/>
    <property type="molecule type" value="Genomic_DNA"/>
</dbReference>
<reference evidence="3 4" key="1">
    <citation type="submission" date="2014-10" db="EMBL/GenBank/DDBJ databases">
        <title>Whole Genome sequence of Corynebacterium auriscanis strain CIP 106629.</title>
        <authorList>
            <person name="Hassan S.S."/>
            <person name="Jamal S.B."/>
            <person name="Tiwari S."/>
            <person name="Oliveira L.D.C."/>
            <person name="Souza F."/>
            <person name="Mariano D.C."/>
            <person name="Almeida S."/>
            <person name="Dorella F."/>
            <person name="Pereira F."/>
            <person name="Carvalho A."/>
            <person name="Leal C.A."/>
            <person name="Soares S.D.C."/>
            <person name="Figueiredo H.C."/>
            <person name="Silva A."/>
            <person name="Azevedo V.A."/>
        </authorList>
    </citation>
    <scope>NUCLEOTIDE SEQUENCE [LARGE SCALE GENOMIC DNA]</scope>
    <source>
        <strain evidence="3 4">CIP 106629</strain>
    </source>
</reference>
<evidence type="ECO:0000313" key="3">
    <source>
        <dbReference type="EMBL" id="KGM19272.1"/>
    </source>
</evidence>
<keyword evidence="1" id="KW-0812">Transmembrane</keyword>
<keyword evidence="1" id="KW-1133">Transmembrane helix</keyword>
<evidence type="ECO:0000313" key="4">
    <source>
        <dbReference type="Proteomes" id="UP000030145"/>
    </source>
</evidence>
<feature type="transmembrane region" description="Helical" evidence="1">
    <location>
        <begin position="123"/>
        <end position="142"/>
    </location>
</feature>
<dbReference type="GO" id="GO:0004190">
    <property type="term" value="F:aspartic-type endopeptidase activity"/>
    <property type="evidence" value="ECO:0007669"/>
    <property type="project" value="InterPro"/>
</dbReference>
<evidence type="ECO:0000259" key="2">
    <source>
        <dbReference type="Pfam" id="PF01478"/>
    </source>
</evidence>
<feature type="transmembrane region" description="Helical" evidence="1">
    <location>
        <begin position="78"/>
        <end position="111"/>
    </location>
</feature>
<feature type="transmembrane region" description="Helical" evidence="1">
    <location>
        <begin position="47"/>
        <end position="66"/>
    </location>
</feature>
<name>A0A0A2DNB0_9CORY</name>
<protein>
    <recommendedName>
        <fullName evidence="2">Prepilin type IV endopeptidase peptidase domain-containing protein</fullName>
    </recommendedName>
</protein>
<evidence type="ECO:0000256" key="1">
    <source>
        <dbReference type="SAM" id="Phobius"/>
    </source>
</evidence>